<keyword evidence="3" id="KW-1185">Reference proteome</keyword>
<dbReference type="RefSeq" id="WP_129390290.1">
    <property type="nucleotide sequence ID" value="NZ_CP035494.1"/>
</dbReference>
<keyword evidence="1" id="KW-0732">Signal</keyword>
<dbReference type="EMBL" id="CP035494">
    <property type="protein sequence ID" value="QAY60586.1"/>
    <property type="molecule type" value="Genomic_DNA"/>
</dbReference>
<dbReference type="AlphaFoldDB" id="A0A4P6EFJ8"/>
<gene>
    <name evidence="2" type="ORF">ET475_11690</name>
</gene>
<organism evidence="2 3">
    <name type="scientific">Microbacterium protaetiae</name>
    <dbReference type="NCBI Taxonomy" id="2509458"/>
    <lineage>
        <taxon>Bacteria</taxon>
        <taxon>Bacillati</taxon>
        <taxon>Actinomycetota</taxon>
        <taxon>Actinomycetes</taxon>
        <taxon>Micrococcales</taxon>
        <taxon>Microbacteriaceae</taxon>
        <taxon>Microbacterium</taxon>
    </lineage>
</organism>
<dbReference type="Proteomes" id="UP000293995">
    <property type="component" value="Chromosome"/>
</dbReference>
<dbReference type="OrthoDB" id="5069695at2"/>
<name>A0A4P6EFJ8_9MICO</name>
<evidence type="ECO:0000256" key="1">
    <source>
        <dbReference type="SAM" id="SignalP"/>
    </source>
</evidence>
<dbReference type="KEGG" id="mprt:ET475_11690"/>
<evidence type="ECO:0000313" key="3">
    <source>
        <dbReference type="Proteomes" id="UP000293995"/>
    </source>
</evidence>
<feature type="signal peptide" evidence="1">
    <location>
        <begin position="1"/>
        <end position="23"/>
    </location>
</feature>
<dbReference type="PROSITE" id="PS51257">
    <property type="entry name" value="PROKAR_LIPOPROTEIN"/>
    <property type="match status" value="1"/>
</dbReference>
<feature type="chain" id="PRO_5020644268" description="Lipoprotein" evidence="1">
    <location>
        <begin position="24"/>
        <end position="286"/>
    </location>
</feature>
<evidence type="ECO:0000313" key="2">
    <source>
        <dbReference type="EMBL" id="QAY60586.1"/>
    </source>
</evidence>
<protein>
    <recommendedName>
        <fullName evidence="4">Lipoprotein</fullName>
    </recommendedName>
</protein>
<reference evidence="2 3" key="1">
    <citation type="submission" date="2019-01" db="EMBL/GenBank/DDBJ databases">
        <title>Genome sequencing of strain DFW100M-13.</title>
        <authorList>
            <person name="Heo J."/>
            <person name="Kim S.-J."/>
            <person name="Kim J.-S."/>
            <person name="Hong S.-B."/>
            <person name="Kwon S.-W."/>
        </authorList>
    </citation>
    <scope>NUCLEOTIDE SEQUENCE [LARGE SCALE GENOMIC DNA]</scope>
    <source>
        <strain evidence="2 3">DFW100M-13</strain>
    </source>
</reference>
<evidence type="ECO:0008006" key="4">
    <source>
        <dbReference type="Google" id="ProtNLM"/>
    </source>
</evidence>
<sequence length="286" mass="30103">MHRRILSTLTAVLVTLGAAGCSAAPHIDLEDAWRWAEQIDQHPPAGYVATASFLSTLPGHTAEPPVVLDFAAPMQLEEFRVACYGGTDVLFGYELAGISSAHARVSCDQQPHTVSPESFATQSVRLTATSTIPTYVVVAAIGGRATSETESDSDPSADPWEGYYDDQMQNQPAPALLSFGGSFGPPDAVSVAQTTDVSMSAGHHLVQVQCDGPRSLAVTLAAIADDGDDTEVSEGEPAETTLINCPVIALLELTTTQPGLVVRLDSRGEPGGFVVRVDPKEFAPED</sequence>
<accession>A0A4P6EFJ8</accession>
<proteinExistence type="predicted"/>